<organism evidence="1 2">
    <name type="scientific">Leptospirillum ferriphilum</name>
    <dbReference type="NCBI Taxonomy" id="178606"/>
    <lineage>
        <taxon>Bacteria</taxon>
        <taxon>Pseudomonadati</taxon>
        <taxon>Nitrospirota</taxon>
        <taxon>Nitrospiria</taxon>
        <taxon>Nitrospirales</taxon>
        <taxon>Nitrospiraceae</taxon>
        <taxon>Leptospirillum</taxon>
    </lineage>
</organism>
<comment type="caution">
    <text evidence="1">The sequence shown here is derived from an EMBL/GenBank/DDBJ whole genome shotgun (WGS) entry which is preliminary data.</text>
</comment>
<dbReference type="AlphaFoldDB" id="A0A094WB90"/>
<proteinExistence type="predicted"/>
<gene>
    <name evidence="1" type="ORF">LptCag_1475</name>
</gene>
<name>A0A094WB90_9BACT</name>
<dbReference type="PATRIC" id="fig|178606.4.peg.1477"/>
<accession>A0A094WB90</accession>
<evidence type="ECO:0000313" key="1">
    <source>
        <dbReference type="EMBL" id="KGA93765.1"/>
    </source>
</evidence>
<evidence type="ECO:0000313" key="2">
    <source>
        <dbReference type="Proteomes" id="UP000029452"/>
    </source>
</evidence>
<dbReference type="EMBL" id="JPGK01000005">
    <property type="protein sequence ID" value="KGA93765.1"/>
    <property type="molecule type" value="Genomic_DNA"/>
</dbReference>
<dbReference type="Proteomes" id="UP000029452">
    <property type="component" value="Unassembled WGS sequence"/>
</dbReference>
<sequence length="309" mass="32813">MLINQNWKHPDLHLVKTEGCYTIKGPLDTHEDLCIDLDMPLVIEGSVHAFSLDSKNTSIHISGHLHVREEIRIHGDLSCKGKITSLNGRIVADGSVHSGESCSACVCIVAGGFISAEEDLLSGGWISAGGNISSGIKIVAKREINSKSGGIFGEHGITSSEGSIEAFLHITSPKGFIFSAQDILSHSGLIQGYLDIVAGDHFGIEGVSGIFTDGNLSGGWISSSDGPIIAKTILSRKNIRAGLHIISKTIRSGGSIMAGTSPKNCSSEKNLLIVCRSLDGDVLSGKPYFLLHDSDFSQSLRLSSIFSRF</sequence>
<reference evidence="1 2" key="1">
    <citation type="submission" date="2014-06" db="EMBL/GenBank/DDBJ databases">
        <title>Draft genome sequence of iron oxidizing acidophile Leptospirillum ferriphilum DSM14647.</title>
        <authorList>
            <person name="Cardenas J.P."/>
            <person name="Lazcano M."/>
            <person name="Ossandon F.J."/>
            <person name="Corbett M."/>
            <person name="Holmes D.S."/>
            <person name="Watkin E."/>
        </authorList>
    </citation>
    <scope>NUCLEOTIDE SEQUENCE [LARGE SCALE GENOMIC DNA]</scope>
    <source>
        <strain evidence="1 2">DSM 14647</strain>
    </source>
</reference>
<protein>
    <submittedName>
        <fullName evidence="1">Uncharacterized protein</fullName>
    </submittedName>
</protein>